<dbReference type="Proteomes" id="UP000676336">
    <property type="component" value="Unassembled WGS sequence"/>
</dbReference>
<evidence type="ECO:0000256" key="7">
    <source>
        <dbReference type="ARBA" id="ARBA00023136"/>
    </source>
</evidence>
<keyword evidence="8" id="KW-0675">Receptor</keyword>
<organism evidence="17 23">
    <name type="scientific">Rotaria magnacalcarata</name>
    <dbReference type="NCBI Taxonomy" id="392030"/>
    <lineage>
        <taxon>Eukaryota</taxon>
        <taxon>Metazoa</taxon>
        <taxon>Spiralia</taxon>
        <taxon>Gnathifera</taxon>
        <taxon>Rotifera</taxon>
        <taxon>Eurotatoria</taxon>
        <taxon>Bdelloidea</taxon>
        <taxon>Philodinida</taxon>
        <taxon>Philodinidae</taxon>
        <taxon>Rotaria</taxon>
    </lineage>
</organism>
<dbReference type="EMBL" id="CAJOBJ010000827">
    <property type="protein sequence ID" value="CAF3846103.1"/>
    <property type="molecule type" value="Genomic_DNA"/>
</dbReference>
<keyword evidence="7 14" id="KW-0472">Membrane</keyword>
<keyword evidence="10" id="KW-0628">Postsynaptic cell membrane</keyword>
<dbReference type="SUPFAM" id="SSF53850">
    <property type="entry name" value="Periplasmic binding protein-like II"/>
    <property type="match status" value="1"/>
</dbReference>
<feature type="domain" description="Ionotropic glutamate receptor C-terminal" evidence="16">
    <location>
        <begin position="499"/>
        <end position="839"/>
    </location>
</feature>
<dbReference type="PANTHER" id="PTHR18966">
    <property type="entry name" value="IONOTROPIC GLUTAMATE RECEPTOR"/>
    <property type="match status" value="1"/>
</dbReference>
<evidence type="ECO:0000256" key="1">
    <source>
        <dbReference type="ARBA" id="ARBA00004141"/>
    </source>
</evidence>
<evidence type="ECO:0000256" key="15">
    <source>
        <dbReference type="SAM" id="SignalP"/>
    </source>
</evidence>
<dbReference type="Pfam" id="PF01094">
    <property type="entry name" value="ANF_receptor"/>
    <property type="match status" value="1"/>
</dbReference>
<dbReference type="Proteomes" id="UP000663834">
    <property type="component" value="Unassembled WGS sequence"/>
</dbReference>
<dbReference type="EMBL" id="CAJOBI010001931">
    <property type="protein sequence ID" value="CAF3906288.1"/>
    <property type="molecule type" value="Genomic_DNA"/>
</dbReference>
<dbReference type="SMART" id="SM00079">
    <property type="entry name" value="PBPe"/>
    <property type="match status" value="1"/>
</dbReference>
<sequence length="932" mass="106131">MSSIIYLTAVFFMLLALQSYNSSTGNQKKLKSQWLNQNHRSAASLWPSFPNDNNSYVYLLGLFLEQRFTTETGKHFQTSVEPVMFQAAILLSQKLNITINGKQIAYHVEATSGRNVIEALDRTCRAIQEYKILGIVGPEYSSEAKTLASFGNRAGLPVIGYSTTEPELSDRNSYKTFYRLSASDVFIAQALLKLFKQYLWNSTNIIYQGDSYGQGGLHALDEAFGNEIKISRSIRFDLFTERIDNLKRQLEESPSRIVIVMAAGNVTTKIIRQSLEAGEIMAPSFLWILTASNSLVDIPNDQNVNQLVGMLMLRQVSPQAFNQLTETNLLNESLNIWEEIDPHSFQASSSKVDIFALYAFDAAWLLILALQQLCQRNSTNCLSFENSSNCFEARLTAQEEFHKILQTITFIGLTGRVQFHSNTTDRIDDTGVYYVIDNIQPAKMSTNKFQIVEVLELNGSLRYNNYNSTTAWRTTGNMIRWPGQRNEIPTDYALLRGKTLNITVYISPPFFMQSAFPNIHGKYLYEGYIHELLLLLKDKMEFNYSYSVASNETSYDELVECVENRTCEIVMADLATTATRLAKIDFSTSIYDNALRLVVRKSKQKTISPIAFLKPFSTWLWLGIIFVIYILSVILIGLYEYQEERNGIDSSSLMRILGRSLYHTIGALVQRGSELQVKTLFARIQTVTVWLMSVVIVALLTSNLTIYFTAQREQPWLKSIDDLNMCQKVDCKRIGVVERSQHEEYFTKEVTHNIEMNYHHLKHPTECFTKLLDGHIDVSLADSSSAEYYTQTEYCQLELAGEPFGKTHFAVALPKYWPYKQDLDTHILELRTNGEIDRRLATYFQQRNCDVINENQPNIEDGGLTIFQTSGLFIIFGVLTGLNFMFYVMNRVGILSSIALSVQKIRGYYGSESITVDPERVANPTELVKTNL</sequence>
<evidence type="ECO:0000256" key="2">
    <source>
        <dbReference type="ARBA" id="ARBA00022448"/>
    </source>
</evidence>
<dbReference type="Proteomes" id="UP000663824">
    <property type="component" value="Unassembled WGS sequence"/>
</dbReference>
<keyword evidence="5" id="KW-0770">Synapse</keyword>
<dbReference type="EMBL" id="CAJNRE010004774">
    <property type="protein sequence ID" value="CAF2038759.1"/>
    <property type="molecule type" value="Genomic_DNA"/>
</dbReference>
<keyword evidence="6" id="KW-0406">Ion transport</keyword>
<evidence type="ECO:0000313" key="22">
    <source>
        <dbReference type="EMBL" id="CAF3906288.1"/>
    </source>
</evidence>
<dbReference type="InterPro" id="IPR019594">
    <property type="entry name" value="Glu/Gly-bd"/>
</dbReference>
<feature type="signal peptide" evidence="15">
    <location>
        <begin position="1"/>
        <end position="25"/>
    </location>
</feature>
<evidence type="ECO:0000313" key="18">
    <source>
        <dbReference type="EMBL" id="CAF1622644.1"/>
    </source>
</evidence>
<keyword evidence="12" id="KW-0407">Ion channel</keyword>
<dbReference type="EMBL" id="CAJOBH010000980">
    <property type="protein sequence ID" value="CAF3828967.1"/>
    <property type="molecule type" value="Genomic_DNA"/>
</dbReference>
<keyword evidence="9" id="KW-0325">Glycoprotein</keyword>
<evidence type="ECO:0000256" key="14">
    <source>
        <dbReference type="SAM" id="Phobius"/>
    </source>
</evidence>
<reference evidence="17" key="1">
    <citation type="submission" date="2021-02" db="EMBL/GenBank/DDBJ databases">
        <authorList>
            <person name="Nowell W R."/>
        </authorList>
    </citation>
    <scope>NUCLEOTIDE SEQUENCE</scope>
</reference>
<dbReference type="InterPro" id="IPR000337">
    <property type="entry name" value="GPCR_3"/>
</dbReference>
<comment type="subcellular location">
    <subcellularLocation>
        <location evidence="1">Membrane</location>
        <topology evidence="1">Multi-pass membrane protein</topology>
    </subcellularLocation>
    <subcellularLocation>
        <location evidence="13">Postsynaptic cell membrane</location>
    </subcellularLocation>
</comment>
<dbReference type="PRINTS" id="PR00248">
    <property type="entry name" value="GPCRMGR"/>
</dbReference>
<keyword evidence="15" id="KW-0732">Signal</keyword>
<dbReference type="InterPro" id="IPR015683">
    <property type="entry name" value="Ionotropic_Glu_rcpt"/>
</dbReference>
<dbReference type="Pfam" id="PF10613">
    <property type="entry name" value="Lig_chan-Glu_bd"/>
    <property type="match status" value="1"/>
</dbReference>
<evidence type="ECO:0000313" key="21">
    <source>
        <dbReference type="EMBL" id="CAF3846103.1"/>
    </source>
</evidence>
<keyword evidence="11" id="KW-1071">Ligand-gated ion channel</keyword>
<evidence type="ECO:0000256" key="9">
    <source>
        <dbReference type="ARBA" id="ARBA00023180"/>
    </source>
</evidence>
<dbReference type="Proteomes" id="UP000663855">
    <property type="component" value="Unassembled WGS sequence"/>
</dbReference>
<evidence type="ECO:0000256" key="5">
    <source>
        <dbReference type="ARBA" id="ARBA00023018"/>
    </source>
</evidence>
<dbReference type="Pfam" id="PF00060">
    <property type="entry name" value="Lig_chan"/>
    <property type="match status" value="1"/>
</dbReference>
<comment type="caution">
    <text evidence="17">The sequence shown here is derived from an EMBL/GenBank/DDBJ whole genome shotgun (WGS) entry which is preliminary data.</text>
</comment>
<evidence type="ECO:0000256" key="3">
    <source>
        <dbReference type="ARBA" id="ARBA00022692"/>
    </source>
</evidence>
<evidence type="ECO:0000313" key="17">
    <source>
        <dbReference type="EMBL" id="CAF1621963.1"/>
    </source>
</evidence>
<evidence type="ECO:0000259" key="16">
    <source>
        <dbReference type="SMART" id="SM00079"/>
    </source>
</evidence>
<evidence type="ECO:0000256" key="12">
    <source>
        <dbReference type="ARBA" id="ARBA00023303"/>
    </source>
</evidence>
<dbReference type="AlphaFoldDB" id="A0A816CLT9"/>
<dbReference type="EMBL" id="CAJNOV010018617">
    <property type="protein sequence ID" value="CAF1622644.1"/>
    <property type="molecule type" value="Genomic_DNA"/>
</dbReference>
<gene>
    <name evidence="20" type="ORF">BYL167_LOCUS4586</name>
    <name evidence="18" type="ORF">CJN711_LOCUS38200</name>
    <name evidence="21" type="ORF">GIL414_LOCUS3685</name>
    <name evidence="17" type="ORF">KQP761_LOCUS24785</name>
    <name evidence="19" type="ORF">MBJ925_LOCUS11084</name>
    <name evidence="22" type="ORF">SMN809_LOCUS6908</name>
</gene>
<keyword evidence="4 14" id="KW-1133">Transmembrane helix</keyword>
<dbReference type="InterPro" id="IPR001320">
    <property type="entry name" value="Iontro_rcpt_C"/>
</dbReference>
<accession>A0A816CLT9</accession>
<name>A0A816CLT9_9BILA</name>
<protein>
    <recommendedName>
        <fullName evidence="16">Ionotropic glutamate receptor C-terminal domain-containing protein</fullName>
    </recommendedName>
</protein>
<dbReference type="Gene3D" id="3.40.190.10">
    <property type="entry name" value="Periplasmic binding protein-like II"/>
    <property type="match status" value="3"/>
</dbReference>
<feature type="transmembrane region" description="Helical" evidence="14">
    <location>
        <begin position="689"/>
        <end position="710"/>
    </location>
</feature>
<evidence type="ECO:0000256" key="6">
    <source>
        <dbReference type="ARBA" id="ARBA00023065"/>
    </source>
</evidence>
<evidence type="ECO:0000313" key="20">
    <source>
        <dbReference type="EMBL" id="CAF3828967.1"/>
    </source>
</evidence>
<dbReference type="EMBL" id="CAJNOW010013543">
    <property type="protein sequence ID" value="CAF1621963.1"/>
    <property type="molecule type" value="Genomic_DNA"/>
</dbReference>
<feature type="transmembrane region" description="Helical" evidence="14">
    <location>
        <begin position="871"/>
        <end position="889"/>
    </location>
</feature>
<dbReference type="InterPro" id="IPR028082">
    <property type="entry name" value="Peripla_BP_I"/>
</dbReference>
<dbReference type="GO" id="GO:0015276">
    <property type="term" value="F:ligand-gated monoatomic ion channel activity"/>
    <property type="evidence" value="ECO:0007669"/>
    <property type="project" value="InterPro"/>
</dbReference>
<evidence type="ECO:0000313" key="19">
    <source>
        <dbReference type="EMBL" id="CAF2038759.1"/>
    </source>
</evidence>
<proteinExistence type="predicted"/>
<evidence type="ECO:0000256" key="11">
    <source>
        <dbReference type="ARBA" id="ARBA00023286"/>
    </source>
</evidence>
<evidence type="ECO:0000313" key="23">
    <source>
        <dbReference type="Proteomes" id="UP000663834"/>
    </source>
</evidence>
<evidence type="ECO:0000256" key="10">
    <source>
        <dbReference type="ARBA" id="ARBA00023257"/>
    </source>
</evidence>
<feature type="transmembrane region" description="Helical" evidence="14">
    <location>
        <begin position="619"/>
        <end position="641"/>
    </location>
</feature>
<evidence type="ECO:0000256" key="13">
    <source>
        <dbReference type="ARBA" id="ARBA00034100"/>
    </source>
</evidence>
<dbReference type="GO" id="GO:0004930">
    <property type="term" value="F:G protein-coupled receptor activity"/>
    <property type="evidence" value="ECO:0007669"/>
    <property type="project" value="InterPro"/>
</dbReference>
<dbReference type="Gene3D" id="3.40.50.2300">
    <property type="match status" value="2"/>
</dbReference>
<dbReference type="Proteomes" id="UP000681967">
    <property type="component" value="Unassembled WGS sequence"/>
</dbReference>
<dbReference type="GO" id="GO:0045211">
    <property type="term" value="C:postsynaptic membrane"/>
    <property type="evidence" value="ECO:0007669"/>
    <property type="project" value="UniProtKB-SubCell"/>
</dbReference>
<dbReference type="SUPFAM" id="SSF53822">
    <property type="entry name" value="Periplasmic binding protein-like I"/>
    <property type="match status" value="1"/>
</dbReference>
<evidence type="ECO:0000256" key="4">
    <source>
        <dbReference type="ARBA" id="ARBA00022989"/>
    </source>
</evidence>
<dbReference type="OrthoDB" id="5984008at2759"/>
<dbReference type="InterPro" id="IPR001828">
    <property type="entry name" value="ANF_lig-bd_rcpt"/>
</dbReference>
<evidence type="ECO:0000256" key="8">
    <source>
        <dbReference type="ARBA" id="ARBA00023170"/>
    </source>
</evidence>
<keyword evidence="3 14" id="KW-0812">Transmembrane</keyword>
<dbReference type="Proteomes" id="UP000681720">
    <property type="component" value="Unassembled WGS sequence"/>
</dbReference>
<keyword evidence="2" id="KW-0813">Transport</keyword>
<feature type="chain" id="PRO_5035609250" description="Ionotropic glutamate receptor C-terminal domain-containing protein" evidence="15">
    <location>
        <begin position="26"/>
        <end position="932"/>
    </location>
</feature>